<evidence type="ECO:0000313" key="2">
    <source>
        <dbReference type="Proteomes" id="UP000319817"/>
    </source>
</evidence>
<name>A0A517NWF9_9BACT</name>
<protein>
    <submittedName>
        <fullName evidence="1">Uncharacterized protein</fullName>
    </submittedName>
</protein>
<dbReference type="Proteomes" id="UP000319817">
    <property type="component" value="Chromosome"/>
</dbReference>
<gene>
    <name evidence="1" type="ORF">K239x_34460</name>
</gene>
<accession>A0A517NWF9</accession>
<organism evidence="1 2">
    <name type="scientific">Stieleria marina</name>
    <dbReference type="NCBI Taxonomy" id="1930275"/>
    <lineage>
        <taxon>Bacteria</taxon>
        <taxon>Pseudomonadati</taxon>
        <taxon>Planctomycetota</taxon>
        <taxon>Planctomycetia</taxon>
        <taxon>Pirellulales</taxon>
        <taxon>Pirellulaceae</taxon>
        <taxon>Stieleria</taxon>
    </lineage>
</organism>
<dbReference type="EMBL" id="CP036526">
    <property type="protein sequence ID" value="QDT11449.1"/>
    <property type="molecule type" value="Genomic_DNA"/>
</dbReference>
<sequence length="69" mass="7346">MNAIGNSARRSTRCRYNTTLSDSAAFASMNESGLAASCVDRQRETETSSASKIPIGPYESLAALVRMAT</sequence>
<dbReference type="AlphaFoldDB" id="A0A517NWF9"/>
<reference evidence="1 2" key="1">
    <citation type="submission" date="2019-02" db="EMBL/GenBank/DDBJ databases">
        <title>Deep-cultivation of Planctomycetes and their phenomic and genomic characterization uncovers novel biology.</title>
        <authorList>
            <person name="Wiegand S."/>
            <person name="Jogler M."/>
            <person name="Boedeker C."/>
            <person name="Pinto D."/>
            <person name="Vollmers J."/>
            <person name="Rivas-Marin E."/>
            <person name="Kohn T."/>
            <person name="Peeters S.H."/>
            <person name="Heuer A."/>
            <person name="Rast P."/>
            <person name="Oberbeckmann S."/>
            <person name="Bunk B."/>
            <person name="Jeske O."/>
            <person name="Meyerdierks A."/>
            <person name="Storesund J.E."/>
            <person name="Kallscheuer N."/>
            <person name="Luecker S."/>
            <person name="Lage O.M."/>
            <person name="Pohl T."/>
            <person name="Merkel B.J."/>
            <person name="Hornburger P."/>
            <person name="Mueller R.-W."/>
            <person name="Bruemmer F."/>
            <person name="Labrenz M."/>
            <person name="Spormann A.M."/>
            <person name="Op den Camp H."/>
            <person name="Overmann J."/>
            <person name="Amann R."/>
            <person name="Jetten M.S.M."/>
            <person name="Mascher T."/>
            <person name="Medema M.H."/>
            <person name="Devos D.P."/>
            <person name="Kaster A.-K."/>
            <person name="Ovreas L."/>
            <person name="Rohde M."/>
            <person name="Galperin M.Y."/>
            <person name="Jogler C."/>
        </authorList>
    </citation>
    <scope>NUCLEOTIDE SEQUENCE [LARGE SCALE GENOMIC DNA]</scope>
    <source>
        <strain evidence="1 2">K23_9</strain>
    </source>
</reference>
<proteinExistence type="predicted"/>
<evidence type="ECO:0000313" key="1">
    <source>
        <dbReference type="EMBL" id="QDT11449.1"/>
    </source>
</evidence>
<keyword evidence="2" id="KW-1185">Reference proteome</keyword>